<dbReference type="Gene3D" id="3.90.1580.10">
    <property type="entry name" value="paralog of FGE (formylglycine-generating enzyme)"/>
    <property type="match status" value="1"/>
</dbReference>
<keyword evidence="3" id="KW-1185">Reference proteome</keyword>
<dbReference type="InterPro" id="IPR000157">
    <property type="entry name" value="TIR_dom"/>
</dbReference>
<dbReference type="PANTHER" id="PTHR23150">
    <property type="entry name" value="SULFATASE MODIFYING FACTOR 1, 2"/>
    <property type="match status" value="1"/>
</dbReference>
<dbReference type="Pfam" id="PF13676">
    <property type="entry name" value="TIR_2"/>
    <property type="match status" value="1"/>
</dbReference>
<dbReference type="GO" id="GO:0120147">
    <property type="term" value="F:formylglycine-generating oxidase activity"/>
    <property type="evidence" value="ECO:0007669"/>
    <property type="project" value="TreeGrafter"/>
</dbReference>
<dbReference type="InterPro" id="IPR035897">
    <property type="entry name" value="Toll_tir_struct_dom_sf"/>
</dbReference>
<dbReference type="Gene3D" id="3.40.50.10140">
    <property type="entry name" value="Toll/interleukin-1 receptor homology (TIR) domain"/>
    <property type="match status" value="1"/>
</dbReference>
<name>A0A7S8E5L3_9CHLR</name>
<dbReference type="RefSeq" id="WP_195168883.1">
    <property type="nucleotide sequence ID" value="NZ_CP062983.1"/>
</dbReference>
<dbReference type="InterPro" id="IPR016187">
    <property type="entry name" value="CTDL_fold"/>
</dbReference>
<accession>A0A7S8E5L3</accession>
<dbReference type="PROSITE" id="PS50104">
    <property type="entry name" value="TIR"/>
    <property type="match status" value="1"/>
</dbReference>
<dbReference type="EMBL" id="CP062983">
    <property type="protein sequence ID" value="QPC80808.1"/>
    <property type="molecule type" value="Genomic_DNA"/>
</dbReference>
<protein>
    <submittedName>
        <fullName evidence="2">SUMF1/EgtB/PvdO family nonheme iron enzyme</fullName>
    </submittedName>
</protein>
<organism evidence="2 3">
    <name type="scientific">Phototrophicus methaneseepsis</name>
    <dbReference type="NCBI Taxonomy" id="2710758"/>
    <lineage>
        <taxon>Bacteria</taxon>
        <taxon>Bacillati</taxon>
        <taxon>Chloroflexota</taxon>
        <taxon>Candidatus Thermofontia</taxon>
        <taxon>Phototrophicales</taxon>
        <taxon>Phototrophicaceae</taxon>
        <taxon>Phototrophicus</taxon>
    </lineage>
</organism>
<dbReference type="Pfam" id="PF03781">
    <property type="entry name" value="FGE-sulfatase"/>
    <property type="match status" value="1"/>
</dbReference>
<feature type="domain" description="TIR" evidence="1">
    <location>
        <begin position="1"/>
        <end position="120"/>
    </location>
</feature>
<dbReference type="SUPFAM" id="SSF56436">
    <property type="entry name" value="C-type lectin-like"/>
    <property type="match status" value="1"/>
</dbReference>
<proteinExistence type="predicted"/>
<evidence type="ECO:0000313" key="2">
    <source>
        <dbReference type="EMBL" id="QPC80808.1"/>
    </source>
</evidence>
<gene>
    <name evidence="2" type="ORF">G4Y79_13935</name>
</gene>
<dbReference type="InterPro" id="IPR051043">
    <property type="entry name" value="Sulfatase_Mod_Factor_Kinase"/>
</dbReference>
<dbReference type="KEGG" id="pmet:G4Y79_13935"/>
<dbReference type="PANTHER" id="PTHR23150:SF19">
    <property type="entry name" value="FORMYLGLYCINE-GENERATING ENZYME"/>
    <property type="match status" value="1"/>
</dbReference>
<dbReference type="GO" id="GO:0007165">
    <property type="term" value="P:signal transduction"/>
    <property type="evidence" value="ECO:0007669"/>
    <property type="project" value="InterPro"/>
</dbReference>
<evidence type="ECO:0000259" key="1">
    <source>
        <dbReference type="PROSITE" id="PS50104"/>
    </source>
</evidence>
<sequence length="486" mass="56013">MKLFFSYARVDRLTAFKIIELVDIHDVWYDQRLYVGEKWWPKIVEEIEKAEGFVYLISPDSLKSKYCNKELALAANQGKHIFPVLIQPVTDLPKALAHLTHIDMTEGLNPVNVKSLLNTVTLAERNGIESPKVDMPLADNEPTFNPATFLQDATEAIRKQDFDTAVYLLRLAKERKLADPTNLVSMMLKHAEEKLEKQTYNKAAQRDYETILALVNRPGTQELGCQAFTSFREKYPDYDPNNIASICSTTLLPNLTWCTVPNGEVSLSYETKRITYHVYTFKMSQYPITNSQFQMFIDASDGYCDSKWWDFSHEACMWRKYNKVPMSPAEGYGDHPRVNVCWYEAMAFCRWLSHKTGMNIALPTEPQWKRAAQGDDTRLYPWGNRFDSLLCNTRDSKIKRTTDVRRYAKGASPYGVMDMAGNVWEWCRNMPYGPTTNYLDLAGDHERVARGGSYSSQRMMVRNNHHMIFAPDSHWNTVGFRVVAES</sequence>
<evidence type="ECO:0000313" key="3">
    <source>
        <dbReference type="Proteomes" id="UP000594468"/>
    </source>
</evidence>
<reference evidence="2 3" key="1">
    <citation type="submission" date="2020-02" db="EMBL/GenBank/DDBJ databases">
        <authorList>
            <person name="Zheng R.K."/>
            <person name="Sun C.M."/>
        </authorList>
    </citation>
    <scope>NUCLEOTIDE SEQUENCE [LARGE SCALE GENOMIC DNA]</scope>
    <source>
        <strain evidence="3">rifampicinis</strain>
    </source>
</reference>
<dbReference type="AlphaFoldDB" id="A0A7S8E5L3"/>
<dbReference type="SUPFAM" id="SSF52200">
    <property type="entry name" value="Toll/Interleukin receptor TIR domain"/>
    <property type="match status" value="1"/>
</dbReference>
<dbReference type="InterPro" id="IPR005532">
    <property type="entry name" value="SUMF_dom"/>
</dbReference>
<dbReference type="Proteomes" id="UP000594468">
    <property type="component" value="Chromosome"/>
</dbReference>
<dbReference type="InterPro" id="IPR042095">
    <property type="entry name" value="SUMF_sf"/>
</dbReference>